<name>A0A5R8XZK1_9BACT</name>
<sequence length="116" mass="13584">MKRLLFSLLFCMSFVFAEGEENFVDETQMNSADCLILQDENSIICKYLHERLEEDKEIIIQWIDPDGEISRERPIIIPAGHGSIYDFRYVEGRKKGLWQFKVIEGDIETTTTFSIE</sequence>
<evidence type="ECO:0000313" key="2">
    <source>
        <dbReference type="EMBL" id="TLP36970.1"/>
    </source>
</evidence>
<evidence type="ECO:0000313" key="3">
    <source>
        <dbReference type="Proteomes" id="UP000308901"/>
    </source>
</evidence>
<dbReference type="Proteomes" id="UP000308901">
    <property type="component" value="Unassembled WGS sequence"/>
</dbReference>
<comment type="caution">
    <text evidence="2">The sequence shown here is derived from an EMBL/GenBank/DDBJ whole genome shotgun (WGS) entry which is preliminary data.</text>
</comment>
<gene>
    <name evidence="2" type="ORF">FDK22_12050</name>
</gene>
<feature type="signal peptide" evidence="1">
    <location>
        <begin position="1"/>
        <end position="17"/>
    </location>
</feature>
<evidence type="ECO:0000256" key="1">
    <source>
        <dbReference type="SAM" id="SignalP"/>
    </source>
</evidence>
<accession>A0A5R8XZK1</accession>
<keyword evidence="3" id="KW-1185">Reference proteome</keyword>
<organism evidence="2 3">
    <name type="scientific">Arcobacter arenosus</name>
    <dbReference type="NCBI Taxonomy" id="2576037"/>
    <lineage>
        <taxon>Bacteria</taxon>
        <taxon>Pseudomonadati</taxon>
        <taxon>Campylobacterota</taxon>
        <taxon>Epsilonproteobacteria</taxon>
        <taxon>Campylobacterales</taxon>
        <taxon>Arcobacteraceae</taxon>
        <taxon>Arcobacter</taxon>
    </lineage>
</organism>
<evidence type="ECO:0008006" key="4">
    <source>
        <dbReference type="Google" id="ProtNLM"/>
    </source>
</evidence>
<dbReference type="AlphaFoldDB" id="A0A5R8XZK1"/>
<protein>
    <recommendedName>
        <fullName evidence="4">DUF2914 domain-containing protein</fullName>
    </recommendedName>
</protein>
<dbReference type="RefSeq" id="WP_138153224.1">
    <property type="nucleotide sequence ID" value="NZ_VANU01000005.1"/>
</dbReference>
<proteinExistence type="predicted"/>
<keyword evidence="1" id="KW-0732">Signal</keyword>
<dbReference type="EMBL" id="VANU01000005">
    <property type="protein sequence ID" value="TLP36970.1"/>
    <property type="molecule type" value="Genomic_DNA"/>
</dbReference>
<reference evidence="2 3" key="1">
    <citation type="submission" date="2019-05" db="EMBL/GenBank/DDBJ databases">
        <title>Arcobacter sp. nov., isolated from sea sediment.</title>
        <authorList>
            <person name="Kim W."/>
        </authorList>
    </citation>
    <scope>NUCLEOTIDE SEQUENCE [LARGE SCALE GENOMIC DNA]</scope>
    <source>
        <strain evidence="2 3">CAU 1517</strain>
    </source>
</reference>
<feature type="chain" id="PRO_5024304950" description="DUF2914 domain-containing protein" evidence="1">
    <location>
        <begin position="18"/>
        <end position="116"/>
    </location>
</feature>
<dbReference type="OrthoDB" id="5344195at2"/>